<dbReference type="GO" id="GO:0005634">
    <property type="term" value="C:nucleus"/>
    <property type="evidence" value="ECO:0007669"/>
    <property type="project" value="TreeGrafter"/>
</dbReference>
<dbReference type="InterPro" id="IPR001650">
    <property type="entry name" value="Helicase_C-like"/>
</dbReference>
<feature type="region of interest" description="Disordered" evidence="10">
    <location>
        <begin position="1027"/>
        <end position="1052"/>
    </location>
</feature>
<evidence type="ECO:0000256" key="1">
    <source>
        <dbReference type="ARBA" id="ARBA00007025"/>
    </source>
</evidence>
<dbReference type="CDD" id="cd18008">
    <property type="entry name" value="DEXDc_SHPRH-like"/>
    <property type="match status" value="1"/>
</dbReference>
<dbReference type="EMBL" id="KQ087178">
    <property type="protein sequence ID" value="KLT46105.1"/>
    <property type="molecule type" value="Genomic_DNA"/>
</dbReference>
<dbReference type="InterPro" id="IPR013083">
    <property type="entry name" value="Znf_RING/FYVE/PHD"/>
</dbReference>
<dbReference type="SUPFAM" id="SSF52540">
    <property type="entry name" value="P-loop containing nucleoside triphosphate hydrolases"/>
    <property type="match status" value="2"/>
</dbReference>
<dbReference type="PROSITE" id="PS00518">
    <property type="entry name" value="ZF_RING_1"/>
    <property type="match status" value="1"/>
</dbReference>
<dbReference type="Pfam" id="PF00176">
    <property type="entry name" value="SNF2-rel_dom"/>
    <property type="match status" value="1"/>
</dbReference>
<dbReference type="InterPro" id="IPR017907">
    <property type="entry name" value="Znf_RING_CS"/>
</dbReference>
<keyword evidence="2" id="KW-0479">Metal-binding</keyword>
<dbReference type="PROSITE" id="PS51192">
    <property type="entry name" value="HELICASE_ATP_BIND_1"/>
    <property type="match status" value="1"/>
</dbReference>
<feature type="region of interest" description="Disordered" evidence="10">
    <location>
        <begin position="238"/>
        <end position="266"/>
    </location>
</feature>
<evidence type="ECO:0000256" key="7">
    <source>
        <dbReference type="ARBA" id="ARBA00022833"/>
    </source>
</evidence>
<feature type="compositionally biased region" description="Polar residues" evidence="10">
    <location>
        <begin position="366"/>
        <end position="380"/>
    </location>
</feature>
<dbReference type="CDD" id="cd18793">
    <property type="entry name" value="SF2_C_SNF"/>
    <property type="match status" value="1"/>
</dbReference>
<evidence type="ECO:0000256" key="3">
    <source>
        <dbReference type="ARBA" id="ARBA00022741"/>
    </source>
</evidence>
<evidence type="ECO:0000259" key="13">
    <source>
        <dbReference type="PROSITE" id="PS51194"/>
    </source>
</evidence>
<dbReference type="InterPro" id="IPR000330">
    <property type="entry name" value="SNF2_N"/>
</dbReference>
<feature type="domain" description="Helicase ATP-binding" evidence="12">
    <location>
        <begin position="571"/>
        <end position="761"/>
    </location>
</feature>
<dbReference type="Gene3D" id="3.30.40.10">
    <property type="entry name" value="Zinc/RING finger domain, C3HC4 (zinc finger)"/>
    <property type="match status" value="1"/>
</dbReference>
<feature type="region of interest" description="Disordered" evidence="10">
    <location>
        <begin position="185"/>
        <end position="222"/>
    </location>
</feature>
<keyword evidence="8" id="KW-0067">ATP-binding</keyword>
<sequence length="1292" mass="143316">MTMTTLNAPGSPPSLERVDDVARRVLSIDDPDAPTPAWFIGILHRFLTEHPGDDHFILELPDSAEPARGGNGYGAVTCMEDECWSNINLSADPDRPDGGKSYGVGSLWEYAMHCQIPDHIKCRTQRLRRMGHVLPEALSTAVLPRDVARDFSSPQAGPSRFAYNAAPKHNAFSLSFSPILRNQPVNHPALTPSSSLIRRPDFIDSDSDNDDGNDSDSEIEFMGRKSPSLAIVDVGDSDEDVKPAIGSSQLSHPRSSQAKTPAGGQSRRWIPVWSAMSLSDRRLAITQELRDLSKPSTPSSFEAIRAVSRRRDALRVVEGSGCLMQWTPPDPLVFQAFSNLYVHPRLAGTFERLKPALSEPAAGPSGHTSTPVAGPSTQHATPGAYAEFVRSLASRAAVLPEVVKAAWQRIGQDSRMASLMKEHNVLKQALTRYDVDPRFQGVAFLLRDRLNSLNKVFTNGTWMPPSLQLLRFIPELRHTVHPSLLPYLPAIPDEGDDLDAFGMREEWNRPTGPALTDYFKDALHDFQDDATVEEASKVLGLDANTERLPGANFTLMAHQVLGVAFMVKREQRTGKGGRGGMLCDAMGLGKTIQTIGLMLARNERPPDFERAPQLIVAPLALLTQWKGEIEERTLNGWRVYIHHGQGRLKSVAQIRNFDVVLTTYGTLCSESGITKAKKKQRLASSDDEADDYVAKKKRGPLFKIDWFRVVLDEAHNVRNRQTISARAVLELDVLHAWCLTGTPIVNSLGDVGPLLEFIGAMDISEYQSQVVKREKRTPKNAARRCQAILKPLMLRRNKETELNGKRILELPPKTVNLAYQEFELDERAIYAAIEQRARVKVTKYLKAGTVLKNYHVVLVLLTRLRQAVNHPWLLRRKPGDEGAEDDLLIDDAAFGADLGQCRDNDEAEFGRAVAILGKPVVDVLVKKLQERDERMNDEDDTNQDVDCSICYEPFDGTEVITPCGHLYCRACISNYFISPVRDASDLTDEDVNAGCRSCPMCRSKLQPGHVFRCVAFFRPQVAPPMAEEENDVIEDIKPDVKPSIEGDRKGKKRANAAEAFFGGLKTDLTNEDEKPDPKRKRGDSKGKGRATSVDDDSDADFLEEQIPPSTKMRRTLELVQQWLDEDPTTKILIFSQFTAYLDLLQAFLKDNGITTVGYRGSMSASAREEAIRRFRTPSGITDPLPVMLISTKAGGVGLNLTMAHKVIMCDLAWNPATEQQAVDRSHRIGQSKAVGVERLIIRETVEDRLLAIQEHKGLLADGAMGEGAIGRLGRLTLDDIRKLFAISANDEE</sequence>
<dbReference type="InterPro" id="IPR038718">
    <property type="entry name" value="SNF2-like_sf"/>
</dbReference>
<keyword evidence="15" id="KW-1185">Reference proteome</keyword>
<dbReference type="Gene3D" id="3.40.50.10810">
    <property type="entry name" value="Tandem AAA-ATPase domain"/>
    <property type="match status" value="1"/>
</dbReference>
<feature type="compositionally biased region" description="Basic and acidic residues" evidence="10">
    <location>
        <begin position="1034"/>
        <end position="1048"/>
    </location>
</feature>
<dbReference type="PROSITE" id="PS50089">
    <property type="entry name" value="ZF_RING_2"/>
    <property type="match status" value="1"/>
</dbReference>
<evidence type="ECO:0000259" key="11">
    <source>
        <dbReference type="PROSITE" id="PS50089"/>
    </source>
</evidence>
<dbReference type="SUPFAM" id="SSF57850">
    <property type="entry name" value="RING/U-box"/>
    <property type="match status" value="1"/>
</dbReference>
<dbReference type="GO" id="GO:0008270">
    <property type="term" value="F:zinc ion binding"/>
    <property type="evidence" value="ECO:0007669"/>
    <property type="project" value="UniProtKB-KW"/>
</dbReference>
<dbReference type="InterPro" id="IPR014001">
    <property type="entry name" value="Helicase_ATP-bd"/>
</dbReference>
<dbReference type="PROSITE" id="PS51194">
    <property type="entry name" value="HELICASE_CTER"/>
    <property type="match status" value="1"/>
</dbReference>
<proteinExistence type="inferred from homology"/>
<feature type="region of interest" description="Disordered" evidence="10">
    <location>
        <begin position="1065"/>
        <end position="1107"/>
    </location>
</feature>
<dbReference type="Pfam" id="PF13445">
    <property type="entry name" value="zf-RING_UBOX"/>
    <property type="match status" value="1"/>
</dbReference>
<dbReference type="InterPro" id="IPR050628">
    <property type="entry name" value="SNF2_RAD54_helicase_TF"/>
</dbReference>
<feature type="domain" description="RING-type" evidence="11">
    <location>
        <begin position="947"/>
        <end position="1002"/>
    </location>
</feature>
<dbReference type="InterPro" id="IPR027417">
    <property type="entry name" value="P-loop_NTPase"/>
</dbReference>
<keyword evidence="5" id="KW-0378">Hydrolase</keyword>
<dbReference type="GO" id="GO:0004386">
    <property type="term" value="F:helicase activity"/>
    <property type="evidence" value="ECO:0007669"/>
    <property type="project" value="UniProtKB-KW"/>
</dbReference>
<evidence type="ECO:0000256" key="8">
    <source>
        <dbReference type="ARBA" id="ARBA00022840"/>
    </source>
</evidence>
<protein>
    <submittedName>
        <fullName evidence="14">Uncharacterized protein</fullName>
    </submittedName>
</protein>
<dbReference type="GeneID" id="28986486"/>
<dbReference type="RefSeq" id="XP_018282596.1">
    <property type="nucleotide sequence ID" value="XM_018425883.1"/>
</dbReference>
<gene>
    <name evidence="14" type="ORF">CC85DRAFT_310121</name>
</gene>
<evidence type="ECO:0000256" key="2">
    <source>
        <dbReference type="ARBA" id="ARBA00022723"/>
    </source>
</evidence>
<dbReference type="PANTHER" id="PTHR45626:SF16">
    <property type="entry name" value="ATP-DEPENDENT HELICASE ULS1"/>
    <property type="match status" value="1"/>
</dbReference>
<evidence type="ECO:0000256" key="9">
    <source>
        <dbReference type="PROSITE-ProRule" id="PRU00175"/>
    </source>
</evidence>
<evidence type="ECO:0000256" key="6">
    <source>
        <dbReference type="ARBA" id="ARBA00022806"/>
    </source>
</evidence>
<evidence type="ECO:0000256" key="5">
    <source>
        <dbReference type="ARBA" id="ARBA00022801"/>
    </source>
</evidence>
<reference evidence="14 15" key="1">
    <citation type="submission" date="2015-03" db="EMBL/GenBank/DDBJ databases">
        <title>Genomics and transcriptomics of the oil-accumulating basidiomycete yeast T. oleaginosus allow insights into substrate utilization and the diverse evolutionary trajectories of mating systems in fungi.</title>
        <authorList>
            <consortium name="DOE Joint Genome Institute"/>
            <person name="Kourist R."/>
            <person name="Kracht O."/>
            <person name="Bracharz F."/>
            <person name="Lipzen A."/>
            <person name="Nolan M."/>
            <person name="Ohm R."/>
            <person name="Grigoriev I."/>
            <person name="Sun S."/>
            <person name="Heitman J."/>
            <person name="Bruck T."/>
            <person name="Nowrousian M."/>
        </authorList>
    </citation>
    <scope>NUCLEOTIDE SEQUENCE [LARGE SCALE GENOMIC DNA]</scope>
    <source>
        <strain evidence="14 15">IBC0246</strain>
    </source>
</reference>
<dbReference type="GO" id="GO:0000724">
    <property type="term" value="P:double-strand break repair via homologous recombination"/>
    <property type="evidence" value="ECO:0007669"/>
    <property type="project" value="TreeGrafter"/>
</dbReference>
<dbReference type="PANTHER" id="PTHR45626">
    <property type="entry name" value="TRANSCRIPTION TERMINATION FACTOR 2-RELATED"/>
    <property type="match status" value="1"/>
</dbReference>
<feature type="compositionally biased region" description="Acidic residues" evidence="10">
    <location>
        <begin position="203"/>
        <end position="219"/>
    </location>
</feature>
<keyword evidence="4 9" id="KW-0863">Zinc-finger</keyword>
<evidence type="ECO:0000313" key="14">
    <source>
        <dbReference type="EMBL" id="KLT46105.1"/>
    </source>
</evidence>
<name>A0A0J0XYH4_9TREE</name>
<dbReference type="Proteomes" id="UP000053611">
    <property type="component" value="Unassembled WGS sequence"/>
</dbReference>
<dbReference type="OrthoDB" id="423559at2759"/>
<dbReference type="InterPro" id="IPR001841">
    <property type="entry name" value="Znf_RING"/>
</dbReference>
<dbReference type="InterPro" id="IPR049730">
    <property type="entry name" value="SNF2/RAD54-like_C"/>
</dbReference>
<feature type="compositionally biased region" description="Polar residues" evidence="10">
    <location>
        <begin position="246"/>
        <end position="259"/>
    </location>
</feature>
<feature type="compositionally biased region" description="Acidic residues" evidence="10">
    <location>
        <begin position="1093"/>
        <end position="1103"/>
    </location>
</feature>
<organism evidence="14 15">
    <name type="scientific">Cutaneotrichosporon oleaginosum</name>
    <dbReference type="NCBI Taxonomy" id="879819"/>
    <lineage>
        <taxon>Eukaryota</taxon>
        <taxon>Fungi</taxon>
        <taxon>Dikarya</taxon>
        <taxon>Basidiomycota</taxon>
        <taxon>Agaricomycotina</taxon>
        <taxon>Tremellomycetes</taxon>
        <taxon>Trichosporonales</taxon>
        <taxon>Trichosporonaceae</taxon>
        <taxon>Cutaneotrichosporon</taxon>
    </lineage>
</organism>
<feature type="domain" description="Helicase C-terminal" evidence="13">
    <location>
        <begin position="1118"/>
        <end position="1263"/>
    </location>
</feature>
<accession>A0A0J0XYH4</accession>
<evidence type="ECO:0000313" key="15">
    <source>
        <dbReference type="Proteomes" id="UP000053611"/>
    </source>
</evidence>
<keyword evidence="3" id="KW-0547">Nucleotide-binding</keyword>
<evidence type="ECO:0000259" key="12">
    <source>
        <dbReference type="PROSITE" id="PS51192"/>
    </source>
</evidence>
<feature type="region of interest" description="Disordered" evidence="10">
    <location>
        <begin position="357"/>
        <end position="380"/>
    </location>
</feature>
<dbReference type="Gene3D" id="3.40.50.300">
    <property type="entry name" value="P-loop containing nucleotide triphosphate hydrolases"/>
    <property type="match status" value="1"/>
</dbReference>
<comment type="similarity">
    <text evidence="1">Belongs to the SNF2/RAD54 helicase family.</text>
</comment>
<dbReference type="STRING" id="879819.A0A0J0XYH4"/>
<dbReference type="InterPro" id="IPR027370">
    <property type="entry name" value="Znf-RING_euk"/>
</dbReference>
<dbReference type="GO" id="GO:0008094">
    <property type="term" value="F:ATP-dependent activity, acting on DNA"/>
    <property type="evidence" value="ECO:0007669"/>
    <property type="project" value="TreeGrafter"/>
</dbReference>
<dbReference type="Pfam" id="PF00271">
    <property type="entry name" value="Helicase_C"/>
    <property type="match status" value="1"/>
</dbReference>
<dbReference type="SMART" id="SM00490">
    <property type="entry name" value="HELICc"/>
    <property type="match status" value="1"/>
</dbReference>
<dbReference type="GO" id="GO:0005524">
    <property type="term" value="F:ATP binding"/>
    <property type="evidence" value="ECO:0007669"/>
    <property type="project" value="UniProtKB-KW"/>
</dbReference>
<dbReference type="SMART" id="SM00184">
    <property type="entry name" value="RING"/>
    <property type="match status" value="1"/>
</dbReference>
<dbReference type="GO" id="GO:0016787">
    <property type="term" value="F:hydrolase activity"/>
    <property type="evidence" value="ECO:0007669"/>
    <property type="project" value="UniProtKB-KW"/>
</dbReference>
<evidence type="ECO:0000256" key="4">
    <source>
        <dbReference type="ARBA" id="ARBA00022771"/>
    </source>
</evidence>
<evidence type="ECO:0000256" key="10">
    <source>
        <dbReference type="SAM" id="MobiDB-lite"/>
    </source>
</evidence>
<dbReference type="GO" id="GO:0005737">
    <property type="term" value="C:cytoplasm"/>
    <property type="evidence" value="ECO:0007669"/>
    <property type="project" value="TreeGrafter"/>
</dbReference>
<keyword evidence="7" id="KW-0862">Zinc</keyword>
<dbReference type="SMART" id="SM00487">
    <property type="entry name" value="DEXDc"/>
    <property type="match status" value="1"/>
</dbReference>
<keyword evidence="6" id="KW-0347">Helicase</keyword>